<protein>
    <recommendedName>
        <fullName evidence="3">NmrA-like domain-containing protein</fullName>
    </recommendedName>
</protein>
<dbReference type="VEuPathDB" id="FungiDB:G647_07714"/>
<evidence type="ECO:0000313" key="4">
    <source>
        <dbReference type="EMBL" id="ETI21368.1"/>
    </source>
</evidence>
<proteinExistence type="predicted"/>
<dbReference type="InterPro" id="IPR008030">
    <property type="entry name" value="NmrA-like"/>
</dbReference>
<sequence>MSQAGSLACKKLLIIGATGLIGSRITQEIVRNKSNFDRIAVFTSPSTYESKTSEIQKLKDEGVDIIVGDVTNAEDVKKAYQDIDTVVSAVGRNVIEHQVELVRLANESPSVHRFFPSEYGTDIEYGPASANEKPHQKKLKVRAALQAADKLDYTYVVVGPYADGEPGLYFGANKAVKEAGTFDVKNKEAVLIGDGNFKISFTTMKDVGKLVVLALTHPEASRNKALRVNSFTTTDSEILKEFEKQTGGQPWKVSYTSLDTLKKLEQEAWDAGKPYATVFTLRRIWAEGGTLYEKRDNHLIDGEDVVETLADAVAEAVRVQNST</sequence>
<keyword evidence="2" id="KW-0560">Oxidoreductase</keyword>
<dbReference type="OrthoDB" id="419598at2759"/>
<dbReference type="HOGENOM" id="CLU_044876_2_0_1"/>
<evidence type="ECO:0000256" key="1">
    <source>
        <dbReference type="ARBA" id="ARBA00022857"/>
    </source>
</evidence>
<dbReference type="EMBL" id="KB822707">
    <property type="protein sequence ID" value="ETI21368.1"/>
    <property type="molecule type" value="Genomic_DNA"/>
</dbReference>
<name>V9D519_9EURO</name>
<feature type="domain" description="NmrA-like" evidence="3">
    <location>
        <begin position="10"/>
        <end position="264"/>
    </location>
</feature>
<dbReference type="Gene3D" id="3.90.25.10">
    <property type="entry name" value="UDP-galactose 4-epimerase, domain 1"/>
    <property type="match status" value="1"/>
</dbReference>
<dbReference type="SUPFAM" id="SSF51735">
    <property type="entry name" value="NAD(P)-binding Rossmann-fold domains"/>
    <property type="match status" value="1"/>
</dbReference>
<evidence type="ECO:0000259" key="3">
    <source>
        <dbReference type="Pfam" id="PF05368"/>
    </source>
</evidence>
<dbReference type="GeneID" id="19986207"/>
<dbReference type="AlphaFoldDB" id="V9D519"/>
<accession>V9D519</accession>
<keyword evidence="1" id="KW-0521">NADP</keyword>
<dbReference type="GO" id="GO:0016491">
    <property type="term" value="F:oxidoreductase activity"/>
    <property type="evidence" value="ECO:0007669"/>
    <property type="project" value="UniProtKB-KW"/>
</dbReference>
<organism evidence="4 5">
    <name type="scientific">Cladophialophora carrionii CBS 160.54</name>
    <dbReference type="NCBI Taxonomy" id="1279043"/>
    <lineage>
        <taxon>Eukaryota</taxon>
        <taxon>Fungi</taxon>
        <taxon>Dikarya</taxon>
        <taxon>Ascomycota</taxon>
        <taxon>Pezizomycotina</taxon>
        <taxon>Eurotiomycetes</taxon>
        <taxon>Chaetothyriomycetidae</taxon>
        <taxon>Chaetothyriales</taxon>
        <taxon>Herpotrichiellaceae</taxon>
        <taxon>Cladophialophora</taxon>
    </lineage>
</organism>
<reference evidence="4 5" key="1">
    <citation type="submission" date="2013-03" db="EMBL/GenBank/DDBJ databases">
        <title>The Genome Sequence of Cladophialophora carrionii CBS 160.54.</title>
        <authorList>
            <consortium name="The Broad Institute Genomics Platform"/>
            <person name="Cuomo C."/>
            <person name="de Hoog S."/>
            <person name="Gorbushina A."/>
            <person name="Walker B."/>
            <person name="Young S.K."/>
            <person name="Zeng Q."/>
            <person name="Gargeya S."/>
            <person name="Fitzgerald M."/>
            <person name="Haas B."/>
            <person name="Abouelleil A."/>
            <person name="Allen A.W."/>
            <person name="Alvarado L."/>
            <person name="Arachchi H.M."/>
            <person name="Berlin A.M."/>
            <person name="Chapman S.B."/>
            <person name="Gainer-Dewar J."/>
            <person name="Goldberg J."/>
            <person name="Griggs A."/>
            <person name="Gujja S."/>
            <person name="Hansen M."/>
            <person name="Howarth C."/>
            <person name="Imamovic A."/>
            <person name="Ireland A."/>
            <person name="Larimer J."/>
            <person name="McCowan C."/>
            <person name="Murphy C."/>
            <person name="Pearson M."/>
            <person name="Poon T.W."/>
            <person name="Priest M."/>
            <person name="Roberts A."/>
            <person name="Saif S."/>
            <person name="Shea T."/>
            <person name="Sisk P."/>
            <person name="Sykes S."/>
            <person name="Wortman J."/>
            <person name="Nusbaum C."/>
            <person name="Birren B."/>
        </authorList>
    </citation>
    <scope>NUCLEOTIDE SEQUENCE [LARGE SCALE GENOMIC DNA]</scope>
    <source>
        <strain evidence="4 5">CBS 160.54</strain>
    </source>
</reference>
<gene>
    <name evidence="4" type="ORF">G647_07714</name>
</gene>
<dbReference type="PANTHER" id="PTHR47706">
    <property type="entry name" value="NMRA-LIKE FAMILY PROTEIN"/>
    <property type="match status" value="1"/>
</dbReference>
<dbReference type="Pfam" id="PF05368">
    <property type="entry name" value="NmrA"/>
    <property type="match status" value="1"/>
</dbReference>
<dbReference type="InterPro" id="IPR036291">
    <property type="entry name" value="NAD(P)-bd_dom_sf"/>
</dbReference>
<dbReference type="InterPro" id="IPR051609">
    <property type="entry name" value="NmrA/Isoflavone_reductase-like"/>
</dbReference>
<evidence type="ECO:0000313" key="5">
    <source>
        <dbReference type="Proteomes" id="UP000030678"/>
    </source>
</evidence>
<dbReference type="RefSeq" id="XP_008730249.1">
    <property type="nucleotide sequence ID" value="XM_008732027.1"/>
</dbReference>
<dbReference type="Gene3D" id="3.40.50.720">
    <property type="entry name" value="NAD(P)-binding Rossmann-like Domain"/>
    <property type="match status" value="1"/>
</dbReference>
<evidence type="ECO:0000256" key="2">
    <source>
        <dbReference type="ARBA" id="ARBA00023002"/>
    </source>
</evidence>
<dbReference type="Proteomes" id="UP000030678">
    <property type="component" value="Unassembled WGS sequence"/>
</dbReference>
<dbReference type="PANTHER" id="PTHR47706:SF11">
    <property type="entry name" value="ISOFLAVONE REDUCTASE FAMILY PROTEIN (AFU_ORTHOLOGUE AFUA_1G12510)"/>
    <property type="match status" value="1"/>
</dbReference>